<proteinExistence type="predicted"/>
<reference evidence="1 2" key="1">
    <citation type="submission" date="2019-03" db="EMBL/GenBank/DDBJ databases">
        <title>Single cell metagenomics reveals metabolic interactions within the superorganism composed of flagellate Streblomastix strix and complex community of Bacteroidetes bacteria on its surface.</title>
        <authorList>
            <person name="Treitli S.C."/>
            <person name="Kolisko M."/>
            <person name="Husnik F."/>
            <person name="Keeling P."/>
            <person name="Hampl V."/>
        </authorList>
    </citation>
    <scope>NUCLEOTIDE SEQUENCE [LARGE SCALE GENOMIC DNA]</scope>
    <source>
        <strain evidence="1">ST1C</strain>
    </source>
</reference>
<protein>
    <submittedName>
        <fullName evidence="1">Uncharacterized protein</fullName>
    </submittedName>
</protein>
<name>A0A5J4XAH8_9EUKA</name>
<dbReference type="PANTHER" id="PTHR37332">
    <property type="entry name" value="EXPRESSED PROTEIN"/>
    <property type="match status" value="1"/>
</dbReference>
<organism evidence="1 2">
    <name type="scientific">Streblomastix strix</name>
    <dbReference type="NCBI Taxonomy" id="222440"/>
    <lineage>
        <taxon>Eukaryota</taxon>
        <taxon>Metamonada</taxon>
        <taxon>Preaxostyla</taxon>
        <taxon>Oxymonadida</taxon>
        <taxon>Streblomastigidae</taxon>
        <taxon>Streblomastix</taxon>
    </lineage>
</organism>
<accession>A0A5J4XAH8</accession>
<dbReference type="EMBL" id="SNRW01000026">
    <property type="protein sequence ID" value="KAA6404130.1"/>
    <property type="molecule type" value="Genomic_DNA"/>
</dbReference>
<sequence length="226" mass="25170">MSGLPKIMNLVEKRRKALDVFKAVHSGDGILWMGLVQIGPTEARASLSNERARRRIKEWFTLGLSLGSLLGYAPGANFVRQVVQLLIEYSYFIADSREQASMRSKAKERQIQESTDREKLKGSLVRDSQGVYFEVLQVPGEIPAYVDYCKVVVSMCTVLTQVYSKFMDEHCYEQANVCEAAESIDKQLCGFFFEPLAAVLGEVASHSVKKETGSVANVLAACQTEQ</sequence>
<comment type="caution">
    <text evidence="1">The sequence shown here is derived from an EMBL/GenBank/DDBJ whole genome shotgun (WGS) entry which is preliminary data.</text>
</comment>
<dbReference type="AlphaFoldDB" id="A0A5J4XAH8"/>
<gene>
    <name evidence="1" type="ORF">EZS28_000333</name>
</gene>
<dbReference type="Proteomes" id="UP000324800">
    <property type="component" value="Unassembled WGS sequence"/>
</dbReference>
<evidence type="ECO:0000313" key="2">
    <source>
        <dbReference type="Proteomes" id="UP000324800"/>
    </source>
</evidence>
<dbReference type="OrthoDB" id="14339at2759"/>
<evidence type="ECO:0000313" key="1">
    <source>
        <dbReference type="EMBL" id="KAA6404130.1"/>
    </source>
</evidence>
<dbReference type="PANTHER" id="PTHR37332:SF1">
    <property type="entry name" value="ELMO DOMAIN-CONTAINING PROTEIN"/>
    <property type="match status" value="1"/>
</dbReference>